<dbReference type="AlphaFoldDB" id="A0A5S9IJZ6"/>
<dbReference type="KEGG" id="uam:UABAM_01280"/>
<dbReference type="Gene3D" id="3.30.420.40">
    <property type="match status" value="2"/>
</dbReference>
<protein>
    <recommendedName>
        <fullName evidence="3">Molecular chaperone</fullName>
    </recommendedName>
</protein>
<keyword evidence="2" id="KW-1185">Reference proteome</keyword>
<name>A0A5S9IJZ6_UABAM</name>
<reference evidence="1 2" key="1">
    <citation type="submission" date="2019-08" db="EMBL/GenBank/DDBJ databases">
        <title>Complete genome sequence of Candidatus Uab amorphum.</title>
        <authorList>
            <person name="Shiratori T."/>
            <person name="Suzuki S."/>
            <person name="Kakizawa Y."/>
            <person name="Ishida K."/>
        </authorList>
    </citation>
    <scope>NUCLEOTIDE SEQUENCE [LARGE SCALE GENOMIC DNA]</scope>
    <source>
        <strain evidence="1 2">SRT547</strain>
    </source>
</reference>
<dbReference type="EMBL" id="AP019860">
    <property type="protein sequence ID" value="BBM82937.1"/>
    <property type="molecule type" value="Genomic_DNA"/>
</dbReference>
<accession>A0A5S9IJZ6</accession>
<dbReference type="SUPFAM" id="SSF53067">
    <property type="entry name" value="Actin-like ATPase domain"/>
    <property type="match status" value="1"/>
</dbReference>
<dbReference type="Gene3D" id="3.90.640.10">
    <property type="entry name" value="Actin, Chain A, domain 4"/>
    <property type="match status" value="1"/>
</dbReference>
<gene>
    <name evidence="1" type="ORF">UABAM_01280</name>
</gene>
<evidence type="ECO:0000313" key="1">
    <source>
        <dbReference type="EMBL" id="BBM82937.1"/>
    </source>
</evidence>
<dbReference type="InterPro" id="IPR043129">
    <property type="entry name" value="ATPase_NBD"/>
</dbReference>
<evidence type="ECO:0000313" key="2">
    <source>
        <dbReference type="Proteomes" id="UP000326354"/>
    </source>
</evidence>
<proteinExistence type="predicted"/>
<organism evidence="1 2">
    <name type="scientific">Uabimicrobium amorphum</name>
    <dbReference type="NCBI Taxonomy" id="2596890"/>
    <lineage>
        <taxon>Bacteria</taxon>
        <taxon>Pseudomonadati</taxon>
        <taxon>Planctomycetota</taxon>
        <taxon>Candidatus Uabimicrobiia</taxon>
        <taxon>Candidatus Uabimicrobiales</taxon>
        <taxon>Candidatus Uabimicrobiaceae</taxon>
        <taxon>Candidatus Uabimicrobium</taxon>
    </lineage>
</organism>
<sequence length="1128" mass="129483">MSKQITFHPVQEYVTIDPIKHKGHLRYVLLSAEHIKKSEITIKFAFPRSWHSEAPHLRGIARNVLIQVLDIANFDIEYKSDHLEIVVPMKQLSDDSVLQGYNPFEIQLAVKIQRTSDDHSFQIKARQVLIVEILPDDIEWEKSNNFLVEEDFSDDPFFNEVQEQDLEAKQTLPYSGIISVDFGTTNSVIVVRDPHFAAEEIGKDLSREQWSALSTWVNNWLIEHLSMITPNEADTFIEKLSRQTSNMELPPCGSLSIDIWEELEKTDLATYQEYIHNVIIALVNPDLDPQLLQKISYELLHGLEKVIYSKTLQSQRYFILELDANAGAKPIPSTLQIISAPQDTNRINYDTEIEMGVRVSLLMRSATLGNDDIRQFALSVKRYFGRDEYIDLFPSEAAGTPTSFNADTLCLLAYRKLLQRAINDIQKRANKDQFSYADAAHTIVATFPTTYPASLRRKLRDLLYELDIHDVDTRFDEGSASLLYYVWHEVCADPVCGMEGLMSRCRVDRHNRPYQNILLYDLGGGTTDIALIQLIYEELPIFEPMDKTATGGGSYFRITPRLLGSTGHSFIGGDLITLWLFRLLKTKVADKVLSIIAEKQIDPPPGTKMSSLLADLDVRFMENDSYRPQSLLDWTYAPQENIKQYEVLNETIIDIVIPTRYKTERERTSTFFTLWHMTEEAKKNLGTPSSTHPGSSLGHEWPAKIMLDSLQLYNMVIFLHPWLENCNIDAAEFTIEVTQEELCKFAKGPVSDSLHLAMNLAKARLKVENINDKVDRLILSGLSCNLKIVQEETKNIFRQSEGVFNFNIANVFFDQELAKTSVAMGACVGRYLESMRLDPTSEKTRQMLRNGYDQIELVVENLFTHLACRLVYDSLVAMVVMFDYGQELNKRSYIDNKPVARTDMDNLRPVQEKLWIYRVDFEGASPLYLGLIDAEAVAMEHDFSDFRKFREHYLVGFEADAELFVRGFFIPRGPKNIVAQNYIIPEPESPSINEIIAIDDRAVIHLTHDISSQELFKRKAVLEKGQEMIDTIEYPNGEKKKCVISKPLAVREMYDFYIEGKSIHNKEPQLIAHFHLPDREVDEVHLCCDETGKVILLYSFKYDIRIWGDIDYLPQKIDSQFDPFCGQH</sequence>
<dbReference type="OrthoDB" id="278939at2"/>
<evidence type="ECO:0008006" key="3">
    <source>
        <dbReference type="Google" id="ProtNLM"/>
    </source>
</evidence>
<dbReference type="Proteomes" id="UP000326354">
    <property type="component" value="Chromosome"/>
</dbReference>
<dbReference type="RefSeq" id="WP_151967162.1">
    <property type="nucleotide sequence ID" value="NZ_AP019860.1"/>
</dbReference>